<accession>A0A7R9AGS7</accession>
<sequence>LKLAFNDDATTTFEYPSEQSMLEDHDALDSSAISGRSGEAGLGLGKSSALHGGLASYTPSKIQIGTAFELGVSRTTPTSSSGANKSGKKEPEPPVEDFLKETPTGEAYSQAGTTSDLLF</sequence>
<dbReference type="Proteomes" id="UP000677054">
    <property type="component" value="Unassembled WGS sequence"/>
</dbReference>
<feature type="non-terminal residue" evidence="2">
    <location>
        <position position="1"/>
    </location>
</feature>
<dbReference type="EMBL" id="LR905802">
    <property type="protein sequence ID" value="CAD7253651.1"/>
    <property type="molecule type" value="Genomic_DNA"/>
</dbReference>
<evidence type="ECO:0000256" key="1">
    <source>
        <dbReference type="SAM" id="MobiDB-lite"/>
    </source>
</evidence>
<protein>
    <submittedName>
        <fullName evidence="2">Uncharacterized protein</fullName>
    </submittedName>
</protein>
<feature type="compositionally biased region" description="Basic and acidic residues" evidence="1">
    <location>
        <begin position="87"/>
        <end position="100"/>
    </location>
</feature>
<feature type="compositionally biased region" description="Polar residues" evidence="1">
    <location>
        <begin position="73"/>
        <end position="84"/>
    </location>
</feature>
<keyword evidence="3" id="KW-1185">Reference proteome</keyword>
<name>A0A7R9AGS7_9CRUS</name>
<feature type="compositionally biased region" description="Polar residues" evidence="1">
    <location>
        <begin position="110"/>
        <end position="119"/>
    </location>
</feature>
<evidence type="ECO:0000313" key="2">
    <source>
        <dbReference type="EMBL" id="CAD7253651.1"/>
    </source>
</evidence>
<feature type="region of interest" description="Disordered" evidence="1">
    <location>
        <begin position="70"/>
        <end position="119"/>
    </location>
</feature>
<dbReference type="OrthoDB" id="6360876at2759"/>
<dbReference type="AlphaFoldDB" id="A0A7R9AGS7"/>
<proteinExistence type="predicted"/>
<dbReference type="EMBL" id="CAJPEV010006285">
    <property type="protein sequence ID" value="CAG0904013.1"/>
    <property type="molecule type" value="Genomic_DNA"/>
</dbReference>
<gene>
    <name evidence="2" type="ORF">DSTB1V02_LOCUS13399</name>
</gene>
<reference evidence="2" key="1">
    <citation type="submission" date="2020-11" db="EMBL/GenBank/DDBJ databases">
        <authorList>
            <person name="Tran Van P."/>
        </authorList>
    </citation>
    <scope>NUCLEOTIDE SEQUENCE</scope>
</reference>
<feature type="region of interest" description="Disordered" evidence="1">
    <location>
        <begin position="15"/>
        <end position="45"/>
    </location>
</feature>
<organism evidence="2">
    <name type="scientific">Darwinula stevensoni</name>
    <dbReference type="NCBI Taxonomy" id="69355"/>
    <lineage>
        <taxon>Eukaryota</taxon>
        <taxon>Metazoa</taxon>
        <taxon>Ecdysozoa</taxon>
        <taxon>Arthropoda</taxon>
        <taxon>Crustacea</taxon>
        <taxon>Oligostraca</taxon>
        <taxon>Ostracoda</taxon>
        <taxon>Podocopa</taxon>
        <taxon>Podocopida</taxon>
        <taxon>Darwinulocopina</taxon>
        <taxon>Darwinuloidea</taxon>
        <taxon>Darwinulidae</taxon>
        <taxon>Darwinula</taxon>
    </lineage>
</organism>
<evidence type="ECO:0000313" key="3">
    <source>
        <dbReference type="Proteomes" id="UP000677054"/>
    </source>
</evidence>